<organism evidence="1">
    <name type="scientific">Picea glauca</name>
    <name type="common">White spruce</name>
    <name type="synonym">Pinus glauca</name>
    <dbReference type="NCBI Taxonomy" id="3330"/>
    <lineage>
        <taxon>Eukaryota</taxon>
        <taxon>Viridiplantae</taxon>
        <taxon>Streptophyta</taxon>
        <taxon>Embryophyta</taxon>
        <taxon>Tracheophyta</taxon>
        <taxon>Spermatophyta</taxon>
        <taxon>Pinopsida</taxon>
        <taxon>Pinidae</taxon>
        <taxon>Conifers I</taxon>
        <taxon>Pinales</taxon>
        <taxon>Pinaceae</taxon>
        <taxon>Picea</taxon>
    </lineage>
</organism>
<reference evidence="1" key="1">
    <citation type="journal article" date="2015" name="Genome Biol. Evol.">
        <title>Organellar Genomes of White Spruce (Picea glauca): Assembly and Annotation.</title>
        <authorList>
            <person name="Jackman S.D."/>
            <person name="Warren R.L."/>
            <person name="Gibb E.A."/>
            <person name="Vandervalk B.P."/>
            <person name="Mohamadi H."/>
            <person name="Chu J."/>
            <person name="Raymond A."/>
            <person name="Pleasance S."/>
            <person name="Coope R."/>
            <person name="Wildung M.R."/>
            <person name="Ritland C.E."/>
            <person name="Bousquet J."/>
            <person name="Jones S.J."/>
            <person name="Bohlmann J."/>
            <person name="Birol I."/>
        </authorList>
    </citation>
    <scope>NUCLEOTIDE SEQUENCE [LARGE SCALE GENOMIC DNA]</scope>
    <source>
        <tissue evidence="1">Flushing bud</tissue>
    </source>
</reference>
<proteinExistence type="predicted"/>
<keyword evidence="1" id="KW-0496">Mitochondrion</keyword>
<evidence type="ECO:0000313" key="1">
    <source>
        <dbReference type="EMBL" id="KUM45900.1"/>
    </source>
</evidence>
<dbReference type="AlphaFoldDB" id="A0A101LV52"/>
<name>A0A101LV52_PICGL</name>
<gene>
    <name evidence="1" type="ORF">ABT39_MTgene2254</name>
</gene>
<dbReference type="EMBL" id="LKAM01000015">
    <property type="protein sequence ID" value="KUM45900.1"/>
    <property type="molecule type" value="Genomic_DNA"/>
</dbReference>
<accession>A0A101LV52</accession>
<comment type="caution">
    <text evidence="1">The sequence shown here is derived from an EMBL/GenBank/DDBJ whole genome shotgun (WGS) entry which is preliminary data.</text>
</comment>
<protein>
    <submittedName>
        <fullName evidence="1">Uncharacterized protein</fullName>
    </submittedName>
</protein>
<geneLocation type="mitochondrion" evidence="1"/>
<sequence length="42" mass="4885">MGQHRVTEQVFLDDRMVDEVQLCNQVFGSLDRVGQLRVTHVQ</sequence>